<dbReference type="GO" id="GO:0000993">
    <property type="term" value="F:RNA polymerase II complex binding"/>
    <property type="evidence" value="ECO:0007669"/>
    <property type="project" value="TreeGrafter"/>
</dbReference>
<evidence type="ECO:0000256" key="1">
    <source>
        <dbReference type="ARBA" id="ARBA00004123"/>
    </source>
</evidence>
<comment type="subcellular location">
    <subcellularLocation>
        <location evidence="1">Nucleus</location>
    </subcellularLocation>
</comment>
<comment type="similarity">
    <text evidence="2">Belongs to the PAF1 family.</text>
</comment>
<dbReference type="AlphaFoldDB" id="A0A099NT57"/>
<reference evidence="6" key="1">
    <citation type="journal article" date="2014" name="Microb. Cell Fact.">
        <title>Exploiting Issatchenkia orientalis SD108 for succinic acid production.</title>
        <authorList>
            <person name="Xiao H."/>
            <person name="Shao Z."/>
            <person name="Jiang Y."/>
            <person name="Dole S."/>
            <person name="Zhao H."/>
        </authorList>
    </citation>
    <scope>NUCLEOTIDE SEQUENCE [LARGE SCALE GENOMIC DNA]</scope>
    <source>
        <strain evidence="6">SD108</strain>
    </source>
</reference>
<sequence length="386" mass="44596">MSGKNGGRTTKSNIQYVAKVRYSNNLPPPSCPPKLLKEDSTDEDGNDLNTLVSSFFRKENFRNLIRLNDDLGMPINLVSLPDRETMYGLKNNGVNLELHPMDQLILSDPNRTIKTQSQSVGFLRRTQYISSDIQGLPNKVSAPLKVKKEDDLDPRTQLKQVEETFNQSGDILTIKHPTKKNLKAKRVWNFLPDTSMLDQTYYDVKFMSSASISKNKHDKSKDAIKSIRDPRLLTSIMREIDVNKNTKLMSFYLTDEESSKIVKEKIEDETENAPIDDNELEEVLKDESKKLVYRKQREYDGQVKPLEELRQLAITFDEKTKQAYYIPISGKIELKKCRIDPVLLPTIKELSYDQINMYIREPTNSEIERRDALRSEFDPMEFGTDE</sequence>
<evidence type="ECO:0000256" key="2">
    <source>
        <dbReference type="ARBA" id="ARBA00007560"/>
    </source>
</evidence>
<dbReference type="GO" id="GO:0016593">
    <property type="term" value="C:Cdc73/Paf1 complex"/>
    <property type="evidence" value="ECO:0007669"/>
    <property type="project" value="InterPro"/>
</dbReference>
<dbReference type="eggNOG" id="KOG2478">
    <property type="taxonomic scope" value="Eukaryota"/>
</dbReference>
<gene>
    <name evidence="5" type="ORF">JL09_g4852</name>
</gene>
<keyword evidence="3" id="KW-0539">Nucleus</keyword>
<dbReference type="InterPro" id="IPR007133">
    <property type="entry name" value="RNA_pol_II-assoc_Paf1"/>
</dbReference>
<organism evidence="5 6">
    <name type="scientific">Pichia kudriavzevii</name>
    <name type="common">Yeast</name>
    <name type="synonym">Issatchenkia orientalis</name>
    <dbReference type="NCBI Taxonomy" id="4909"/>
    <lineage>
        <taxon>Eukaryota</taxon>
        <taxon>Fungi</taxon>
        <taxon>Dikarya</taxon>
        <taxon>Ascomycota</taxon>
        <taxon>Saccharomycotina</taxon>
        <taxon>Pichiomycetes</taxon>
        <taxon>Pichiales</taxon>
        <taxon>Pichiaceae</taxon>
        <taxon>Pichia</taxon>
    </lineage>
</organism>
<feature type="region of interest" description="Disordered" evidence="4">
    <location>
        <begin position="23"/>
        <end position="43"/>
    </location>
</feature>
<dbReference type="PANTHER" id="PTHR23188">
    <property type="entry name" value="RNA POLYMERASE II-ASSOCIATED FACTOR 1 HOMOLOG"/>
    <property type="match status" value="1"/>
</dbReference>
<accession>A0A099NT57</accession>
<dbReference type="GO" id="GO:0003682">
    <property type="term" value="F:chromatin binding"/>
    <property type="evidence" value="ECO:0007669"/>
    <property type="project" value="TreeGrafter"/>
</dbReference>
<dbReference type="Pfam" id="PF03985">
    <property type="entry name" value="Paf1"/>
    <property type="match status" value="1"/>
</dbReference>
<comment type="caution">
    <text evidence="5">The sequence shown here is derived from an EMBL/GenBank/DDBJ whole genome shotgun (WGS) entry which is preliminary data.</text>
</comment>
<dbReference type="EMBL" id="JQFK01000202">
    <property type="protein sequence ID" value="KGK35998.1"/>
    <property type="molecule type" value="Genomic_DNA"/>
</dbReference>
<evidence type="ECO:0000256" key="3">
    <source>
        <dbReference type="ARBA" id="ARBA00023242"/>
    </source>
</evidence>
<evidence type="ECO:0000313" key="6">
    <source>
        <dbReference type="Proteomes" id="UP000029867"/>
    </source>
</evidence>
<name>A0A099NT57_PICKU</name>
<protein>
    <recommendedName>
        <fullName evidence="7">RNA polymerase II-associated protein 1</fullName>
    </recommendedName>
</protein>
<dbReference type="HOGENOM" id="CLU_021991_3_1_1"/>
<proteinExistence type="inferred from homology"/>
<evidence type="ECO:0008006" key="7">
    <source>
        <dbReference type="Google" id="ProtNLM"/>
    </source>
</evidence>
<dbReference type="VEuPathDB" id="FungiDB:C5L36_0D01080"/>
<evidence type="ECO:0000313" key="5">
    <source>
        <dbReference type="EMBL" id="KGK35998.1"/>
    </source>
</evidence>
<evidence type="ECO:0000256" key="4">
    <source>
        <dbReference type="SAM" id="MobiDB-lite"/>
    </source>
</evidence>
<dbReference type="PANTHER" id="PTHR23188:SF12">
    <property type="entry name" value="RNA POLYMERASE II-ASSOCIATED FACTOR 1 HOMOLOG"/>
    <property type="match status" value="1"/>
</dbReference>
<dbReference type="GO" id="GO:0006368">
    <property type="term" value="P:transcription elongation by RNA polymerase II"/>
    <property type="evidence" value="ECO:0007669"/>
    <property type="project" value="InterPro"/>
</dbReference>
<dbReference type="Proteomes" id="UP000029867">
    <property type="component" value="Unassembled WGS sequence"/>
</dbReference>